<accession>A0A398BHI2</accession>
<feature type="domain" description="Endospore appendages core" evidence="1">
    <location>
        <begin position="8"/>
        <end position="114"/>
    </location>
</feature>
<evidence type="ECO:0000259" key="1">
    <source>
        <dbReference type="Pfam" id="PF13157"/>
    </source>
</evidence>
<dbReference type="Proteomes" id="UP000266016">
    <property type="component" value="Unassembled WGS sequence"/>
</dbReference>
<reference evidence="2 3" key="1">
    <citation type="submission" date="2018-08" db="EMBL/GenBank/DDBJ databases">
        <title>Bacillus jemisoniae sp. nov., Bacillus chryseoplanitiae sp. nov., Bacillus resnikiae sp. nov., and Bacillus frankliniae sp. nov., isolated from Viking spacecraft and associated surfaces.</title>
        <authorList>
            <person name="Seuylemezian A."/>
            <person name="Vaishampayan P."/>
        </authorList>
    </citation>
    <scope>NUCLEOTIDE SEQUENCE [LARGE SCALE GENOMIC DNA]</scope>
    <source>
        <strain evidence="2 3">MA001</strain>
    </source>
</reference>
<evidence type="ECO:0000313" key="2">
    <source>
        <dbReference type="EMBL" id="RID86976.1"/>
    </source>
</evidence>
<proteinExistence type="predicted"/>
<gene>
    <name evidence="2" type="ORF">D1953_06560</name>
</gene>
<dbReference type="Pfam" id="PF13157">
    <property type="entry name" value="Enas"/>
    <property type="match status" value="1"/>
</dbReference>
<dbReference type="EMBL" id="QWVS01000013">
    <property type="protein sequence ID" value="RID86976.1"/>
    <property type="molecule type" value="Genomic_DNA"/>
</dbReference>
<organism evidence="2 3">
    <name type="scientific">Peribacillus asahii</name>
    <dbReference type="NCBI Taxonomy" id="228899"/>
    <lineage>
        <taxon>Bacteria</taxon>
        <taxon>Bacillati</taxon>
        <taxon>Bacillota</taxon>
        <taxon>Bacilli</taxon>
        <taxon>Bacillales</taxon>
        <taxon>Bacillaceae</taxon>
        <taxon>Peribacillus</taxon>
    </lineage>
</organism>
<protein>
    <submittedName>
        <fullName evidence="2">DUF3992 domain-containing protein</fullName>
    </submittedName>
</protein>
<sequence length="114" mass="11731">MANLGGFSNNPLNVISDSVSCTIESGDTNGAATTIWQDDTPFVINGTIVVDNKGKVGASPKAALLVNGTAINGFVVAPGECRSITVNDLHSISIIVTGTGTAKINISFSLNYKF</sequence>
<comment type="caution">
    <text evidence="2">The sequence shown here is derived from an EMBL/GenBank/DDBJ whole genome shotgun (WGS) entry which is preliminary data.</text>
</comment>
<dbReference type="AlphaFoldDB" id="A0A398BHI2"/>
<name>A0A398BHI2_9BACI</name>
<evidence type="ECO:0000313" key="3">
    <source>
        <dbReference type="Proteomes" id="UP000266016"/>
    </source>
</evidence>
<keyword evidence="3" id="KW-1185">Reference proteome</keyword>
<dbReference type="InterPro" id="IPR025055">
    <property type="entry name" value="Ena_core"/>
</dbReference>
<dbReference type="RefSeq" id="WP_119116371.1">
    <property type="nucleotide sequence ID" value="NZ_QWVS01000013.1"/>
</dbReference>